<evidence type="ECO:0000256" key="6">
    <source>
        <dbReference type="ARBA" id="ARBA00024199"/>
    </source>
</evidence>
<evidence type="ECO:0000256" key="4">
    <source>
        <dbReference type="ARBA" id="ARBA00022864"/>
    </source>
</evidence>
<dbReference type="Proteomes" id="UP001367508">
    <property type="component" value="Unassembled WGS sequence"/>
</dbReference>
<evidence type="ECO:0000313" key="8">
    <source>
        <dbReference type="EMBL" id="KAK7327694.1"/>
    </source>
</evidence>
<dbReference type="InterPro" id="IPR044670">
    <property type="entry name" value="SOFL"/>
</dbReference>
<feature type="compositionally biased region" description="Basic and acidic residues" evidence="7">
    <location>
        <begin position="213"/>
        <end position="224"/>
    </location>
</feature>
<evidence type="ECO:0000313" key="9">
    <source>
        <dbReference type="Proteomes" id="UP001367508"/>
    </source>
</evidence>
<feature type="compositionally biased region" description="Basic and acidic residues" evidence="7">
    <location>
        <begin position="153"/>
        <end position="166"/>
    </location>
</feature>
<dbReference type="GO" id="GO:0005737">
    <property type="term" value="C:cytoplasm"/>
    <property type="evidence" value="ECO:0007669"/>
    <property type="project" value="UniProtKB-SubCell"/>
</dbReference>
<name>A0AAN9QAG1_CANGL</name>
<dbReference type="PANTHER" id="PTHR33347:SF31">
    <property type="entry name" value="PROTEIN SOB FIVE-LIKE 1"/>
    <property type="match status" value="1"/>
</dbReference>
<evidence type="ECO:0000256" key="7">
    <source>
        <dbReference type="SAM" id="MobiDB-lite"/>
    </source>
</evidence>
<evidence type="ECO:0000256" key="5">
    <source>
        <dbReference type="ARBA" id="ARBA00023242"/>
    </source>
</evidence>
<dbReference type="EMBL" id="JAYMYQ010000005">
    <property type="protein sequence ID" value="KAK7327694.1"/>
    <property type="molecule type" value="Genomic_DNA"/>
</dbReference>
<reference evidence="8 9" key="1">
    <citation type="submission" date="2024-01" db="EMBL/GenBank/DDBJ databases">
        <title>The genomes of 5 underutilized Papilionoideae crops provide insights into root nodulation and disease resistanc.</title>
        <authorList>
            <person name="Jiang F."/>
        </authorList>
    </citation>
    <scope>NUCLEOTIDE SEQUENCE [LARGE SCALE GENOMIC DNA]</scope>
    <source>
        <strain evidence="8">LVBAO_FW01</strain>
        <tissue evidence="8">Leaves</tissue>
    </source>
</reference>
<comment type="similarity">
    <text evidence="6">Belongs to the SOFL plant protein family.</text>
</comment>
<dbReference type="AlphaFoldDB" id="A0AAN9QAG1"/>
<sequence length="224" mass="25137">MKRWYGEVKRVSSVPLKRDICILLLRLQSASIFSLSRENKKKEIINLIWGQSDEGISAFRMEPPHVMLGGAEECHSSESGWTMYIGSPIAHEDAHCDYDDDDNLDYDYGDTHADPEAESDDSMASDASSGPSHYGMSNPLGNDYDGFTQFQQKGKEEYGNNKEKYCSSHKRATSTKTKGNQVVEKRVEKNEMVFIHGKAKAKVPAIAKGGKAKVRENHRMGNRK</sequence>
<evidence type="ECO:0000256" key="2">
    <source>
        <dbReference type="ARBA" id="ARBA00022490"/>
    </source>
</evidence>
<feature type="region of interest" description="Disordered" evidence="7">
    <location>
        <begin position="200"/>
        <end position="224"/>
    </location>
</feature>
<dbReference type="PANTHER" id="PTHR33347">
    <property type="entry name" value="OSJNBA0091C07.3 PROTEIN"/>
    <property type="match status" value="1"/>
</dbReference>
<organism evidence="8 9">
    <name type="scientific">Canavalia gladiata</name>
    <name type="common">Sword bean</name>
    <name type="synonym">Dolichos gladiatus</name>
    <dbReference type="NCBI Taxonomy" id="3824"/>
    <lineage>
        <taxon>Eukaryota</taxon>
        <taxon>Viridiplantae</taxon>
        <taxon>Streptophyta</taxon>
        <taxon>Embryophyta</taxon>
        <taxon>Tracheophyta</taxon>
        <taxon>Spermatophyta</taxon>
        <taxon>Magnoliopsida</taxon>
        <taxon>eudicotyledons</taxon>
        <taxon>Gunneridae</taxon>
        <taxon>Pentapetalae</taxon>
        <taxon>rosids</taxon>
        <taxon>fabids</taxon>
        <taxon>Fabales</taxon>
        <taxon>Fabaceae</taxon>
        <taxon>Papilionoideae</taxon>
        <taxon>50 kb inversion clade</taxon>
        <taxon>NPAAA clade</taxon>
        <taxon>indigoferoid/millettioid clade</taxon>
        <taxon>Phaseoleae</taxon>
        <taxon>Canavalia</taxon>
    </lineage>
</organism>
<comment type="caution">
    <text evidence="8">The sequence shown here is derived from an EMBL/GenBank/DDBJ whole genome shotgun (WGS) entry which is preliminary data.</text>
</comment>
<dbReference type="GO" id="GO:0009691">
    <property type="term" value="P:cytokinin biosynthetic process"/>
    <property type="evidence" value="ECO:0007669"/>
    <property type="project" value="UniProtKB-KW"/>
</dbReference>
<gene>
    <name evidence="8" type="ORF">VNO77_21782</name>
</gene>
<protein>
    <submittedName>
        <fullName evidence="8">Uncharacterized protein</fullName>
    </submittedName>
</protein>
<evidence type="ECO:0000256" key="1">
    <source>
        <dbReference type="ARBA" id="ARBA00004496"/>
    </source>
</evidence>
<keyword evidence="4" id="KW-0932">Cytokinin signaling pathway</keyword>
<feature type="region of interest" description="Disordered" evidence="7">
    <location>
        <begin position="106"/>
        <end position="181"/>
    </location>
</feature>
<evidence type="ECO:0000256" key="3">
    <source>
        <dbReference type="ARBA" id="ARBA00022712"/>
    </source>
</evidence>
<dbReference type="GO" id="GO:0009736">
    <property type="term" value="P:cytokinin-activated signaling pathway"/>
    <property type="evidence" value="ECO:0007669"/>
    <property type="project" value="UniProtKB-KW"/>
</dbReference>
<accession>A0AAN9QAG1</accession>
<keyword evidence="5" id="KW-0539">Nucleus</keyword>
<keyword evidence="3" id="KW-0203">Cytokinin biosynthesis</keyword>
<proteinExistence type="inferred from homology"/>
<keyword evidence="9" id="KW-1185">Reference proteome</keyword>
<comment type="subcellular location">
    <subcellularLocation>
        <location evidence="1">Cytoplasm</location>
    </subcellularLocation>
</comment>
<keyword evidence="2" id="KW-0963">Cytoplasm</keyword>